<dbReference type="Gene3D" id="3.90.1150.10">
    <property type="entry name" value="Aspartate Aminotransferase, domain 1"/>
    <property type="match status" value="1"/>
</dbReference>
<organism evidence="6">
    <name type="scientific">marine sediment metagenome</name>
    <dbReference type="NCBI Taxonomy" id="412755"/>
    <lineage>
        <taxon>unclassified sequences</taxon>
        <taxon>metagenomes</taxon>
        <taxon>ecological metagenomes</taxon>
    </lineage>
</organism>
<dbReference type="InterPro" id="IPR015424">
    <property type="entry name" value="PyrdxlP-dep_Trfase"/>
</dbReference>
<evidence type="ECO:0000256" key="4">
    <source>
        <dbReference type="ARBA" id="ARBA00022898"/>
    </source>
</evidence>
<dbReference type="InterPro" id="IPR051926">
    <property type="entry name" value="Ala_Aminotransferase"/>
</dbReference>
<evidence type="ECO:0000259" key="5">
    <source>
        <dbReference type="Pfam" id="PF00155"/>
    </source>
</evidence>
<accession>A0A0F9ML93</accession>
<evidence type="ECO:0000256" key="1">
    <source>
        <dbReference type="ARBA" id="ARBA00001933"/>
    </source>
</evidence>
<dbReference type="InterPro" id="IPR004839">
    <property type="entry name" value="Aminotransferase_I/II_large"/>
</dbReference>
<comment type="caution">
    <text evidence="6">The sequence shown here is derived from an EMBL/GenBank/DDBJ whole genome shotgun (WGS) entry which is preliminary data.</text>
</comment>
<gene>
    <name evidence="6" type="ORF">LCGC14_1077250</name>
</gene>
<dbReference type="PANTHER" id="PTHR43488">
    <property type="entry name" value="GLUTAMATE-PYRUVATE AMINOTRANSFERASE ALAA"/>
    <property type="match status" value="1"/>
</dbReference>
<feature type="domain" description="Aminotransferase class I/classII large" evidence="5">
    <location>
        <begin position="41"/>
        <end position="378"/>
    </location>
</feature>
<dbReference type="GO" id="GO:0008483">
    <property type="term" value="F:transaminase activity"/>
    <property type="evidence" value="ECO:0007669"/>
    <property type="project" value="UniProtKB-KW"/>
</dbReference>
<dbReference type="SUPFAM" id="SSF53383">
    <property type="entry name" value="PLP-dependent transferases"/>
    <property type="match status" value="1"/>
</dbReference>
<name>A0A0F9ML93_9ZZZZ</name>
<dbReference type="CDD" id="cd00609">
    <property type="entry name" value="AAT_like"/>
    <property type="match status" value="1"/>
</dbReference>
<keyword evidence="2" id="KW-0032">Aminotransferase</keyword>
<dbReference type="InterPro" id="IPR015421">
    <property type="entry name" value="PyrdxlP-dep_Trfase_major"/>
</dbReference>
<reference evidence="6" key="1">
    <citation type="journal article" date="2015" name="Nature">
        <title>Complex archaea that bridge the gap between prokaryotes and eukaryotes.</title>
        <authorList>
            <person name="Spang A."/>
            <person name="Saw J.H."/>
            <person name="Jorgensen S.L."/>
            <person name="Zaremba-Niedzwiedzka K."/>
            <person name="Martijn J."/>
            <person name="Lind A.E."/>
            <person name="van Eijk R."/>
            <person name="Schleper C."/>
            <person name="Guy L."/>
            <person name="Ettema T.J."/>
        </authorList>
    </citation>
    <scope>NUCLEOTIDE SEQUENCE</scope>
</reference>
<evidence type="ECO:0000256" key="2">
    <source>
        <dbReference type="ARBA" id="ARBA00022576"/>
    </source>
</evidence>
<evidence type="ECO:0000256" key="3">
    <source>
        <dbReference type="ARBA" id="ARBA00022679"/>
    </source>
</evidence>
<dbReference type="GO" id="GO:0030170">
    <property type="term" value="F:pyridoxal phosphate binding"/>
    <property type="evidence" value="ECO:0007669"/>
    <property type="project" value="InterPro"/>
</dbReference>
<dbReference type="AlphaFoldDB" id="A0A0F9ML93"/>
<evidence type="ECO:0000313" key="6">
    <source>
        <dbReference type="EMBL" id="KKN06444.1"/>
    </source>
</evidence>
<dbReference type="Gene3D" id="3.40.640.10">
    <property type="entry name" value="Type I PLP-dependent aspartate aminotransferase-like (Major domain)"/>
    <property type="match status" value="1"/>
</dbReference>
<dbReference type="PROSITE" id="PS00105">
    <property type="entry name" value="AA_TRANSFER_CLASS_1"/>
    <property type="match status" value="1"/>
</dbReference>
<dbReference type="InterPro" id="IPR015422">
    <property type="entry name" value="PyrdxlP-dep_Trfase_small"/>
</dbReference>
<protein>
    <recommendedName>
        <fullName evidence="5">Aminotransferase class I/classII large domain-containing protein</fullName>
    </recommendedName>
</protein>
<dbReference type="PANTHER" id="PTHR43488:SF2">
    <property type="entry name" value="GLUTAMATE-PYRUVATE AMINOTRANSFERASE ALAA"/>
    <property type="match status" value="1"/>
</dbReference>
<keyword evidence="4" id="KW-0663">Pyridoxal phosphate</keyword>
<keyword evidence="3" id="KW-0808">Transferase</keyword>
<dbReference type="Pfam" id="PF00155">
    <property type="entry name" value="Aminotran_1_2"/>
    <property type="match status" value="1"/>
</dbReference>
<dbReference type="EMBL" id="LAZR01004691">
    <property type="protein sequence ID" value="KKN06444.1"/>
    <property type="molecule type" value="Genomic_DNA"/>
</dbReference>
<dbReference type="InterPro" id="IPR004838">
    <property type="entry name" value="NHTrfase_class1_PyrdxlP-BS"/>
</dbReference>
<sequence length="394" mass="44591">MVTQRVKEISYAIREIAAVANEVAKSGKKIYHLNIGDPVIYDFNTPKYISQALADATFDGKNNYVDSLGVPELREEISKLVNRNYKINVTTEDVLATSGVTEGIFFLVAALIENKNEFLIPGPSYPLYINYTKFFDGIPVEYELDENNGWEPNIEDLRKKITDKTKAILICSPNNPTGVMYSEKMIKNIIDIAGEHDLPIISDEIYDQILFDKPFTSPASLSKDVPIIGMNGFSKSHLATGWRLGYLYYHDPENKLEELKEVIAKMARARLSASSVAQYAAIEILKNPGTHTAEMVKKLKERRDYSYGRLKKIEGISCVKSNGAFYLFPKLDFKEFGKWKDDKVFVIDLLKTTGICTVYGSGFGEFGKGHVRFTFLPDLDILENVYNIFENFLK</sequence>
<comment type="cofactor">
    <cofactor evidence="1">
        <name>pyridoxal 5'-phosphate</name>
        <dbReference type="ChEBI" id="CHEBI:597326"/>
    </cofactor>
</comment>
<proteinExistence type="predicted"/>